<dbReference type="Proteomes" id="UP000614460">
    <property type="component" value="Unassembled WGS sequence"/>
</dbReference>
<sequence>MDTSIQQLFDVQMEHQLALRMSSLKDRVLKLKRLKEAISKYESQIFDALQNDLRKNPYESALTEVYFIYSEIDYAIKHLPNWMKKHKKPFTLTSFLSKNWIQYEALGTSLIISPWNYPFQLSMSPLVSAIAAGCSVILKPSEYSPKTSEVLQKIIEEAFPREEVACLIGERELATGLLALPFHKIFFTGSPEVGKIVMKAASEHLSSITLELGGKSPVIIDESCDLLDAANKIAWGKLINAGQTCIAPDYLFIPQGKINDFIVAFEDACKRMFYVGDAIDPNRYAKIINQKHKSRIEGLLEDAVKQGSKVNYVSKEIDGESLSPMLLTDVSKDCRIMEEEIFGPVLPIIPYGSIKEVIDYINSKPKPLSMYIFSKNQDSIALLSKSCSSGSVCINDVLIQVSNPNLPFGGVNYSGLGHCHGFYGFKAFSHERAFMKQTPFALSKMIYPPYEGKEKLFKLLKRWM</sequence>
<accession>A0A8H9FXF3</accession>
<dbReference type="AlphaFoldDB" id="A0A8H9FXF3"/>
<evidence type="ECO:0000259" key="9">
    <source>
        <dbReference type="Pfam" id="PF00171"/>
    </source>
</evidence>
<dbReference type="PANTHER" id="PTHR43570">
    <property type="entry name" value="ALDEHYDE DEHYDROGENASE"/>
    <property type="match status" value="1"/>
</dbReference>
<evidence type="ECO:0000256" key="6">
    <source>
        <dbReference type="PROSITE-ProRule" id="PRU10007"/>
    </source>
</evidence>
<dbReference type="GO" id="GO:0006081">
    <property type="term" value="P:aldehyde metabolic process"/>
    <property type="evidence" value="ECO:0007669"/>
    <property type="project" value="InterPro"/>
</dbReference>
<dbReference type="PIRSF" id="PIRSF036492">
    <property type="entry name" value="ALDH"/>
    <property type="match status" value="1"/>
</dbReference>
<dbReference type="PANTHER" id="PTHR43570:SF20">
    <property type="entry name" value="ALDEHYDE DEHYDROGENASE ALDX-RELATED"/>
    <property type="match status" value="1"/>
</dbReference>
<comment type="caution">
    <text evidence="10">The sequence shown here is derived from an EMBL/GenBank/DDBJ whole genome shotgun (WGS) entry which is preliminary data.</text>
</comment>
<keyword evidence="2 4" id="KW-0560">Oxidoreductase</keyword>
<dbReference type="EMBL" id="BMKM01000001">
    <property type="protein sequence ID" value="GGE11054.1"/>
    <property type="molecule type" value="Genomic_DNA"/>
</dbReference>
<dbReference type="InterPro" id="IPR015590">
    <property type="entry name" value="Aldehyde_DH_dom"/>
</dbReference>
<evidence type="ECO:0000256" key="8">
    <source>
        <dbReference type="SAM" id="Coils"/>
    </source>
</evidence>
<dbReference type="InterPro" id="IPR016161">
    <property type="entry name" value="Ald_DH/histidinol_DH"/>
</dbReference>
<dbReference type="GO" id="GO:0005737">
    <property type="term" value="C:cytoplasm"/>
    <property type="evidence" value="ECO:0007669"/>
    <property type="project" value="TreeGrafter"/>
</dbReference>
<dbReference type="FunFam" id="3.40.605.10:FF:000004">
    <property type="entry name" value="Aldehyde dehydrogenase"/>
    <property type="match status" value="1"/>
</dbReference>
<dbReference type="GO" id="GO:0004029">
    <property type="term" value="F:aldehyde dehydrogenase (NAD+) activity"/>
    <property type="evidence" value="ECO:0007669"/>
    <property type="project" value="TreeGrafter"/>
</dbReference>
<evidence type="ECO:0000313" key="11">
    <source>
        <dbReference type="Proteomes" id="UP000614460"/>
    </source>
</evidence>
<evidence type="ECO:0000256" key="2">
    <source>
        <dbReference type="ARBA" id="ARBA00023002"/>
    </source>
</evidence>
<evidence type="ECO:0000256" key="5">
    <source>
        <dbReference type="PIRSR" id="PIRSR036492-1"/>
    </source>
</evidence>
<feature type="coiled-coil region" evidence="8">
    <location>
        <begin position="24"/>
        <end position="51"/>
    </location>
</feature>
<gene>
    <name evidence="10" type="primary">putA</name>
    <name evidence="10" type="ORF">GCM10011516_06010</name>
</gene>
<name>A0A8H9FXF3_9SPHI</name>
<dbReference type="PROSITE" id="PS00070">
    <property type="entry name" value="ALDEHYDE_DEHYDR_CYS"/>
    <property type="match status" value="1"/>
</dbReference>
<dbReference type="InterPro" id="IPR029510">
    <property type="entry name" value="Ald_DH_CS_GLU"/>
</dbReference>
<dbReference type="FunFam" id="3.40.309.10:FF:000003">
    <property type="entry name" value="Aldehyde dehydrogenase"/>
    <property type="match status" value="1"/>
</dbReference>
<feature type="domain" description="Aldehyde dehydrogenase" evidence="9">
    <location>
        <begin position="16"/>
        <end position="430"/>
    </location>
</feature>
<dbReference type="InterPro" id="IPR016162">
    <property type="entry name" value="Ald_DH_N"/>
</dbReference>
<evidence type="ECO:0000256" key="4">
    <source>
        <dbReference type="PIRNR" id="PIRNR036492"/>
    </source>
</evidence>
<dbReference type="Gene3D" id="3.40.309.10">
    <property type="entry name" value="Aldehyde Dehydrogenase, Chain A, domain 2"/>
    <property type="match status" value="1"/>
</dbReference>
<evidence type="ECO:0000313" key="10">
    <source>
        <dbReference type="EMBL" id="GGE11054.1"/>
    </source>
</evidence>
<reference evidence="10" key="2">
    <citation type="submission" date="2020-09" db="EMBL/GenBank/DDBJ databases">
        <authorList>
            <person name="Sun Q."/>
            <person name="Zhou Y."/>
        </authorList>
    </citation>
    <scope>NUCLEOTIDE SEQUENCE</scope>
    <source>
        <strain evidence="10">CGMCC 1.15966</strain>
    </source>
</reference>
<organism evidence="10 11">
    <name type="scientific">Sphingobacterium cellulitidis</name>
    <dbReference type="NCBI Taxonomy" id="1768011"/>
    <lineage>
        <taxon>Bacteria</taxon>
        <taxon>Pseudomonadati</taxon>
        <taxon>Bacteroidota</taxon>
        <taxon>Sphingobacteriia</taxon>
        <taxon>Sphingobacteriales</taxon>
        <taxon>Sphingobacteriaceae</taxon>
        <taxon>Sphingobacterium</taxon>
    </lineage>
</organism>
<reference evidence="10" key="1">
    <citation type="journal article" date="2014" name="Int. J. Syst. Evol. Microbiol.">
        <title>Complete genome sequence of Corynebacterium casei LMG S-19264T (=DSM 44701T), isolated from a smear-ripened cheese.</title>
        <authorList>
            <consortium name="US DOE Joint Genome Institute (JGI-PGF)"/>
            <person name="Walter F."/>
            <person name="Albersmeier A."/>
            <person name="Kalinowski J."/>
            <person name="Ruckert C."/>
        </authorList>
    </citation>
    <scope>NUCLEOTIDE SEQUENCE</scope>
    <source>
        <strain evidence="10">CGMCC 1.15966</strain>
    </source>
</reference>
<keyword evidence="11" id="KW-1185">Reference proteome</keyword>
<feature type="active site" evidence="5">
    <location>
        <position position="245"/>
    </location>
</feature>
<keyword evidence="3" id="KW-0520">NAD</keyword>
<dbReference type="InterPro" id="IPR016163">
    <property type="entry name" value="Ald_DH_C"/>
</dbReference>
<protein>
    <recommendedName>
        <fullName evidence="4">Aldehyde dehydrogenase</fullName>
    </recommendedName>
</protein>
<evidence type="ECO:0000256" key="1">
    <source>
        <dbReference type="ARBA" id="ARBA00009986"/>
    </source>
</evidence>
<dbReference type="PROSITE" id="PS00687">
    <property type="entry name" value="ALDEHYDE_DEHYDR_GLU"/>
    <property type="match status" value="1"/>
</dbReference>
<dbReference type="InterPro" id="IPR016160">
    <property type="entry name" value="Ald_DH_CS_CYS"/>
</dbReference>
<evidence type="ECO:0000256" key="7">
    <source>
        <dbReference type="RuleBase" id="RU003345"/>
    </source>
</evidence>
<feature type="active site" evidence="5 6">
    <location>
        <position position="211"/>
    </location>
</feature>
<evidence type="ECO:0000256" key="3">
    <source>
        <dbReference type="ARBA" id="ARBA00023027"/>
    </source>
</evidence>
<comment type="similarity">
    <text evidence="1 4 7">Belongs to the aldehyde dehydrogenase family.</text>
</comment>
<dbReference type="Gene3D" id="3.40.605.10">
    <property type="entry name" value="Aldehyde Dehydrogenase, Chain A, domain 1"/>
    <property type="match status" value="1"/>
</dbReference>
<dbReference type="SUPFAM" id="SSF53720">
    <property type="entry name" value="ALDH-like"/>
    <property type="match status" value="1"/>
</dbReference>
<dbReference type="RefSeq" id="WP_182497814.1">
    <property type="nucleotide sequence ID" value="NZ_BMKM01000001.1"/>
</dbReference>
<keyword evidence="8" id="KW-0175">Coiled coil</keyword>
<dbReference type="Pfam" id="PF00171">
    <property type="entry name" value="Aldedh"/>
    <property type="match status" value="1"/>
</dbReference>
<proteinExistence type="inferred from homology"/>
<dbReference type="InterPro" id="IPR012394">
    <property type="entry name" value="Aldehyde_DH_NAD(P)"/>
</dbReference>